<dbReference type="EMBL" id="LACI01002209">
    <property type="protein sequence ID" value="KJU82684.1"/>
    <property type="molecule type" value="Genomic_DNA"/>
</dbReference>
<dbReference type="Proteomes" id="UP000033423">
    <property type="component" value="Unassembled WGS sequence"/>
</dbReference>
<dbReference type="SUPFAM" id="SSF69318">
    <property type="entry name" value="Integrin alpha N-terminal domain"/>
    <property type="match status" value="1"/>
</dbReference>
<organism evidence="1 2">
    <name type="scientific">Candidatus Magnetobacterium bavaricum</name>
    <dbReference type="NCBI Taxonomy" id="29290"/>
    <lineage>
        <taxon>Bacteria</taxon>
        <taxon>Pseudomonadati</taxon>
        <taxon>Nitrospirota</taxon>
        <taxon>Thermodesulfovibrionia</taxon>
        <taxon>Thermodesulfovibrionales</taxon>
        <taxon>Candidatus Magnetobacteriaceae</taxon>
        <taxon>Candidatus Magnetobacterium</taxon>
    </lineage>
</organism>
<name>A0A0F3GL38_9BACT</name>
<reference evidence="1 2" key="1">
    <citation type="submission" date="2015-02" db="EMBL/GenBank/DDBJ databases">
        <title>Single-cell genomics of uncultivated deep-branching MTB reveals a conserved set of magnetosome genes.</title>
        <authorList>
            <person name="Kolinko S."/>
            <person name="Richter M."/>
            <person name="Glockner F.O."/>
            <person name="Brachmann A."/>
            <person name="Schuler D."/>
        </authorList>
    </citation>
    <scope>NUCLEOTIDE SEQUENCE [LARGE SCALE GENOMIC DNA]</scope>
    <source>
        <strain evidence="1">TM-1</strain>
    </source>
</reference>
<proteinExistence type="predicted"/>
<comment type="caution">
    <text evidence="1">The sequence shown here is derived from an EMBL/GenBank/DDBJ whole genome shotgun (WGS) entry which is preliminary data.</text>
</comment>
<evidence type="ECO:0008006" key="3">
    <source>
        <dbReference type="Google" id="ProtNLM"/>
    </source>
</evidence>
<protein>
    <recommendedName>
        <fullName evidence="3">VCBS repeat-containing protein</fullName>
    </recommendedName>
</protein>
<evidence type="ECO:0000313" key="1">
    <source>
        <dbReference type="EMBL" id="KJU82684.1"/>
    </source>
</evidence>
<accession>A0A0F3GL38</accession>
<gene>
    <name evidence="1" type="ORF">MBAV_005122</name>
</gene>
<dbReference type="InterPro" id="IPR028994">
    <property type="entry name" value="Integrin_alpha_N"/>
</dbReference>
<feature type="non-terminal residue" evidence="1">
    <location>
        <position position="77"/>
    </location>
</feature>
<keyword evidence="2" id="KW-1185">Reference proteome</keyword>
<dbReference type="AlphaFoldDB" id="A0A0F3GL38"/>
<evidence type="ECO:0000313" key="2">
    <source>
        <dbReference type="Proteomes" id="UP000033423"/>
    </source>
</evidence>
<sequence length="77" mass="8234">MLLVVLAGCREEATEKKVNSKFIPASGTPYSVIAVDLNGDGLKDAVFFTKYNGLDIYFGQGNGLNLNEPTHINSSLG</sequence>